<dbReference type="STRING" id="123214.PERMA_1357"/>
<dbReference type="PaxDb" id="123214-PERMA_1357"/>
<evidence type="ECO:0000313" key="2">
    <source>
        <dbReference type="EMBL" id="ACO04244.1"/>
    </source>
</evidence>
<dbReference type="InterPro" id="IPR036291">
    <property type="entry name" value="NAD(P)-bd_dom_sf"/>
</dbReference>
<dbReference type="KEGG" id="pmx:PERMA_1357"/>
<proteinExistence type="predicted"/>
<dbReference type="PANTHER" id="PTHR43245">
    <property type="entry name" value="BIFUNCTIONAL POLYMYXIN RESISTANCE PROTEIN ARNA"/>
    <property type="match status" value="1"/>
</dbReference>
<dbReference type="AlphaFoldDB" id="C0QR29"/>
<dbReference type="eggNOG" id="COG0451">
    <property type="taxonomic scope" value="Bacteria"/>
</dbReference>
<dbReference type="RefSeq" id="WP_012676482.1">
    <property type="nucleotide sequence ID" value="NC_012440.1"/>
</dbReference>
<gene>
    <name evidence="2" type="ordered locus">PERMA_1357</name>
</gene>
<evidence type="ECO:0000259" key="1">
    <source>
        <dbReference type="Pfam" id="PF01370"/>
    </source>
</evidence>
<dbReference type="Proteomes" id="UP000001366">
    <property type="component" value="Chromosome"/>
</dbReference>
<dbReference type="EMBL" id="CP001230">
    <property type="protein sequence ID" value="ACO04244.1"/>
    <property type="molecule type" value="Genomic_DNA"/>
</dbReference>
<organism evidence="2 3">
    <name type="scientific">Persephonella marina (strain DSM 14350 / EX-H1)</name>
    <dbReference type="NCBI Taxonomy" id="123214"/>
    <lineage>
        <taxon>Bacteria</taxon>
        <taxon>Pseudomonadati</taxon>
        <taxon>Aquificota</taxon>
        <taxon>Aquificia</taxon>
        <taxon>Aquificales</taxon>
        <taxon>Hydrogenothermaceae</taxon>
        <taxon>Persephonella</taxon>
    </lineage>
</organism>
<name>C0QR29_PERMH</name>
<protein>
    <submittedName>
        <fullName evidence="2">VI polysaccharide biosynthesis protein VipB/tviC</fullName>
    </submittedName>
</protein>
<reference evidence="2 3" key="1">
    <citation type="journal article" date="2009" name="J. Bacteriol.">
        <title>Complete and draft genome sequences of six members of the Aquificales.</title>
        <authorList>
            <person name="Reysenbach A.L."/>
            <person name="Hamamura N."/>
            <person name="Podar M."/>
            <person name="Griffiths E."/>
            <person name="Ferreira S."/>
            <person name="Hochstein R."/>
            <person name="Heidelberg J."/>
            <person name="Johnson J."/>
            <person name="Mead D."/>
            <person name="Pohorille A."/>
            <person name="Sarmiento M."/>
            <person name="Schweighofer K."/>
            <person name="Seshadri R."/>
            <person name="Voytek M.A."/>
        </authorList>
    </citation>
    <scope>NUCLEOTIDE SEQUENCE [LARGE SCALE GENOMIC DNA]</scope>
    <source>
        <strain evidence="3">DSM 14350 / EX-H1</strain>
    </source>
</reference>
<dbReference type="SUPFAM" id="SSF51735">
    <property type="entry name" value="NAD(P)-binding Rossmann-fold domains"/>
    <property type="match status" value="1"/>
</dbReference>
<dbReference type="Pfam" id="PF01370">
    <property type="entry name" value="Epimerase"/>
    <property type="match status" value="1"/>
</dbReference>
<keyword evidence="3" id="KW-1185">Reference proteome</keyword>
<sequence length="314" mass="34911">MAVLVTGGAGFIGSHLVEELIKKDQTVIVVDNLSTGKIENLPCSDKVIFIEGDISEKGFVKELFSFYSFDKVFHLAAVASVAKSVELPEETHRTNFDATLYLLESSIGKVNRFVFASSAAVYGDLLELPKREDMPVKPLTPYAVDKYASERYVVNAFRLYGLDSTAVRFFNVFGERQDPSSPYSGVISIFIDRIKRYKNGEDTEIVIYGDGKQTRDFIYVKDVVKALILLSESRDSSGEVFNLGTGSSISLLEILDILKEIVGDLPPVRFEKERKGDIKHSQADISKIKSLGFSPEYSLKEGLEKLLFSEGVKT</sequence>
<dbReference type="HOGENOM" id="CLU_007383_1_7_0"/>
<feature type="domain" description="NAD-dependent epimerase/dehydratase" evidence="1">
    <location>
        <begin position="3"/>
        <end position="244"/>
    </location>
</feature>
<dbReference type="InterPro" id="IPR050177">
    <property type="entry name" value="Lipid_A_modif_metabolic_enz"/>
</dbReference>
<evidence type="ECO:0000313" key="3">
    <source>
        <dbReference type="Proteomes" id="UP000001366"/>
    </source>
</evidence>
<dbReference type="PANTHER" id="PTHR43245:SF13">
    <property type="entry name" value="UDP-D-APIOSE_UDP-D-XYLOSE SYNTHASE 2"/>
    <property type="match status" value="1"/>
</dbReference>
<accession>C0QR29</accession>
<dbReference type="Gene3D" id="3.40.50.720">
    <property type="entry name" value="NAD(P)-binding Rossmann-like Domain"/>
    <property type="match status" value="1"/>
</dbReference>
<dbReference type="InterPro" id="IPR001509">
    <property type="entry name" value="Epimerase_deHydtase"/>
</dbReference>
<dbReference type="OrthoDB" id="9801029at2"/>
<dbReference type="PRINTS" id="PR01713">
    <property type="entry name" value="NUCEPIMERASE"/>
</dbReference>